<dbReference type="Proteomes" id="UP000217507">
    <property type="component" value="Chromosome"/>
</dbReference>
<keyword evidence="1" id="KW-0472">Membrane</keyword>
<dbReference type="AlphaFoldDB" id="A0A1Z4KEY9"/>
<keyword evidence="1" id="KW-0812">Transmembrane</keyword>
<keyword evidence="1" id="KW-1133">Transmembrane helix</keyword>
<evidence type="ECO:0000313" key="2">
    <source>
        <dbReference type="EMBL" id="BAY67525.1"/>
    </source>
</evidence>
<protein>
    <submittedName>
        <fullName evidence="2">Uncharacterized protein</fullName>
    </submittedName>
</protein>
<evidence type="ECO:0000313" key="3">
    <source>
        <dbReference type="Proteomes" id="UP000217507"/>
    </source>
</evidence>
<evidence type="ECO:0000256" key="1">
    <source>
        <dbReference type="SAM" id="Phobius"/>
    </source>
</evidence>
<proteinExistence type="predicted"/>
<organism evidence="2 3">
    <name type="scientific">Trichormus variabilis NIES-23</name>
    <dbReference type="NCBI Taxonomy" id="1973479"/>
    <lineage>
        <taxon>Bacteria</taxon>
        <taxon>Bacillati</taxon>
        <taxon>Cyanobacteriota</taxon>
        <taxon>Cyanophyceae</taxon>
        <taxon>Nostocales</taxon>
        <taxon>Nostocaceae</taxon>
        <taxon>Trichormus</taxon>
    </lineage>
</organism>
<gene>
    <name evidence="2" type="ORF">NIES23_02990</name>
</gene>
<accession>A0A1Z4KEY9</accession>
<dbReference type="EMBL" id="AP018216">
    <property type="protein sequence ID" value="BAY67525.1"/>
    <property type="molecule type" value="Genomic_DNA"/>
</dbReference>
<feature type="transmembrane region" description="Helical" evidence="1">
    <location>
        <begin position="12"/>
        <end position="34"/>
    </location>
</feature>
<name>A0A1Z4KEY9_ANAVA</name>
<sequence>MTHDFPIYDPNTYLIFKISMLVLMLLVLLIISAAPAI</sequence>
<reference evidence="2 3" key="1">
    <citation type="submission" date="2017-06" db="EMBL/GenBank/DDBJ databases">
        <title>Genome sequencing of cyanobaciteial culture collection at National Institute for Environmental Studies (NIES).</title>
        <authorList>
            <person name="Hirose Y."/>
            <person name="Shimura Y."/>
            <person name="Fujisawa T."/>
            <person name="Nakamura Y."/>
            <person name="Kawachi M."/>
        </authorList>
    </citation>
    <scope>NUCLEOTIDE SEQUENCE [LARGE SCALE GENOMIC DNA]</scope>
    <source>
        <strain evidence="2 3">NIES-23</strain>
    </source>
</reference>